<comment type="caution">
    <text evidence="12">The sequence shown here is derived from an EMBL/GenBank/DDBJ whole genome shotgun (WGS) entry which is preliminary data.</text>
</comment>
<keyword evidence="13" id="KW-1185">Reference proteome</keyword>
<sequence length="494" mass="53505">MFRPSTLAAAIALATLSAPTLAASTADLETRLAALEQRLAETEARAAAAEAQAAAATSQAQTAADQTQATAAKTDELSKKTELLSGLEFHGYARSGLLINDQASGSKGGPYLTPAGSVGGAVGRLGNEDDTYMELNLEHKSHLDNGTSTRYKIMLADSQESSNDWTASTSSLNVRQVFAELGSLPSFAGSPTFKDATLWAGKRFDRDNFDIHFLDSDIVFLAGTGAGIYDVKWNDSARSNFSLYGRDYGSVDTLGTVNDDIESYTLTANNYFGKLQWMLNGLKAKDNDARVADGASSGVHTMLAWHGDSFYGLSDGFFKLAALYGHGLGAEVKGIGSDGALNKDADTFRLATYGVTQFAGNWRLAPAILAQSSTDRYVKGDDYKWVTFNARLAQELTENFELVYEGSYQYMDLDPQGYNDYQAAKGNFYKLTFAPTFKASTAAGFFERPELRLFATYMDWDKELDGYADSDTLGSNNFGSGGQWSFGVQMETWF</sequence>
<keyword evidence="9" id="KW-0998">Cell outer membrane</keyword>
<comment type="subcellular location">
    <subcellularLocation>
        <location evidence="1">Cell outer membrane</location>
        <topology evidence="1">Multi-pass membrane protein</topology>
    </subcellularLocation>
</comment>
<reference evidence="13" key="1">
    <citation type="journal article" date="2019" name="Int. J. Syst. Evol. Microbiol.">
        <title>The Global Catalogue of Microorganisms (GCM) 10K type strain sequencing project: providing services to taxonomists for standard genome sequencing and annotation.</title>
        <authorList>
            <consortium name="The Broad Institute Genomics Platform"/>
            <consortium name="The Broad Institute Genome Sequencing Center for Infectious Disease"/>
            <person name="Wu L."/>
            <person name="Ma J."/>
        </authorList>
    </citation>
    <scope>NUCLEOTIDE SEQUENCE [LARGE SCALE GENOMIC DNA]</scope>
    <source>
        <strain evidence="13">JCM 32226</strain>
    </source>
</reference>
<keyword evidence="4" id="KW-1134">Transmembrane beta strand</keyword>
<comment type="similarity">
    <text evidence="2">Belongs to the porin LamB (TC 1.B.3) family.</text>
</comment>
<evidence type="ECO:0000256" key="3">
    <source>
        <dbReference type="ARBA" id="ARBA00022448"/>
    </source>
</evidence>
<evidence type="ECO:0000256" key="11">
    <source>
        <dbReference type="SAM" id="SignalP"/>
    </source>
</evidence>
<dbReference type="RefSeq" id="WP_425568399.1">
    <property type="nucleotide sequence ID" value="NZ_BAABFC010000007.1"/>
</dbReference>
<keyword evidence="3" id="KW-0813">Transport</keyword>
<dbReference type="Pfam" id="PF02264">
    <property type="entry name" value="LamB"/>
    <property type="match status" value="1"/>
</dbReference>
<keyword evidence="8" id="KW-0472">Membrane</keyword>
<dbReference type="Gene3D" id="2.40.170.10">
    <property type="entry name" value="Porin, LamB type"/>
    <property type="match status" value="1"/>
</dbReference>
<dbReference type="SUPFAM" id="SSF56935">
    <property type="entry name" value="Porins"/>
    <property type="match status" value="1"/>
</dbReference>
<dbReference type="EMBL" id="BAABFC010000007">
    <property type="protein sequence ID" value="GAA4495915.1"/>
    <property type="molecule type" value="Genomic_DNA"/>
</dbReference>
<feature type="chain" id="PRO_5046455304" evidence="11">
    <location>
        <begin position="23"/>
        <end position="494"/>
    </location>
</feature>
<evidence type="ECO:0000256" key="6">
    <source>
        <dbReference type="ARBA" id="ARBA00023065"/>
    </source>
</evidence>
<evidence type="ECO:0000256" key="5">
    <source>
        <dbReference type="ARBA" id="ARBA00022692"/>
    </source>
</evidence>
<dbReference type="PANTHER" id="PTHR38762">
    <property type="entry name" value="CRYPTIC OUTER MEMBRANE PORIN BGLH-RELATED"/>
    <property type="match status" value="1"/>
</dbReference>
<keyword evidence="11" id="KW-0732">Signal</keyword>
<keyword evidence="10" id="KW-0175">Coiled coil</keyword>
<evidence type="ECO:0000256" key="1">
    <source>
        <dbReference type="ARBA" id="ARBA00004571"/>
    </source>
</evidence>
<keyword evidence="5" id="KW-0812">Transmembrane</keyword>
<dbReference type="InterPro" id="IPR036998">
    <property type="entry name" value="Porin_LamB_sf"/>
</dbReference>
<gene>
    <name evidence="12" type="ORF">GCM10023095_09990</name>
</gene>
<keyword evidence="7" id="KW-0626">Porin</keyword>
<dbReference type="PANTHER" id="PTHR38762:SF1">
    <property type="entry name" value="CRYPTIC OUTER MEMBRANE PORIN BGLH-RELATED"/>
    <property type="match status" value="1"/>
</dbReference>
<evidence type="ECO:0000256" key="8">
    <source>
        <dbReference type="ARBA" id="ARBA00023136"/>
    </source>
</evidence>
<name>A0ABP8Q163_9GAMM</name>
<keyword evidence="6" id="KW-0406">Ion transport</keyword>
<evidence type="ECO:0000313" key="12">
    <source>
        <dbReference type="EMBL" id="GAA4495915.1"/>
    </source>
</evidence>
<evidence type="ECO:0000256" key="2">
    <source>
        <dbReference type="ARBA" id="ARBA00007055"/>
    </source>
</evidence>
<accession>A0ABP8Q163</accession>
<dbReference type="Proteomes" id="UP001501321">
    <property type="component" value="Unassembled WGS sequence"/>
</dbReference>
<evidence type="ECO:0000256" key="4">
    <source>
        <dbReference type="ARBA" id="ARBA00022452"/>
    </source>
</evidence>
<organism evidence="12 13">
    <name type="scientific">Pseudaeromonas paramecii</name>
    <dbReference type="NCBI Taxonomy" id="2138166"/>
    <lineage>
        <taxon>Bacteria</taxon>
        <taxon>Pseudomonadati</taxon>
        <taxon>Pseudomonadota</taxon>
        <taxon>Gammaproteobacteria</taxon>
        <taxon>Aeromonadales</taxon>
        <taxon>Aeromonadaceae</taxon>
        <taxon>Pseudaeromonas</taxon>
    </lineage>
</organism>
<proteinExistence type="inferred from homology"/>
<evidence type="ECO:0000256" key="7">
    <source>
        <dbReference type="ARBA" id="ARBA00023114"/>
    </source>
</evidence>
<protein>
    <submittedName>
        <fullName evidence="12">Carbohydrate porin</fullName>
    </submittedName>
</protein>
<evidence type="ECO:0000313" key="13">
    <source>
        <dbReference type="Proteomes" id="UP001501321"/>
    </source>
</evidence>
<feature type="signal peptide" evidence="11">
    <location>
        <begin position="1"/>
        <end position="22"/>
    </location>
</feature>
<dbReference type="InterPro" id="IPR003192">
    <property type="entry name" value="Porin_LamB"/>
</dbReference>
<evidence type="ECO:0000256" key="10">
    <source>
        <dbReference type="SAM" id="Coils"/>
    </source>
</evidence>
<dbReference type="CDD" id="cd01346">
    <property type="entry name" value="Maltoporin-like"/>
    <property type="match status" value="1"/>
</dbReference>
<evidence type="ECO:0000256" key="9">
    <source>
        <dbReference type="ARBA" id="ARBA00023237"/>
    </source>
</evidence>
<feature type="coiled-coil region" evidence="10">
    <location>
        <begin position="25"/>
        <end position="66"/>
    </location>
</feature>
<dbReference type="InterPro" id="IPR050286">
    <property type="entry name" value="G_neg_Bact_CarbUptk_Porin"/>
</dbReference>